<feature type="chain" id="PRO_5043046521" description="Secreted protein" evidence="1">
    <location>
        <begin position="19"/>
        <end position="496"/>
    </location>
</feature>
<evidence type="ECO:0008006" key="4">
    <source>
        <dbReference type="Google" id="ProtNLM"/>
    </source>
</evidence>
<reference evidence="2 3" key="1">
    <citation type="journal article" date="2023" name="Arcadia Sci">
        <title>De novo assembly of a long-read Amblyomma americanum tick genome.</title>
        <authorList>
            <person name="Chou S."/>
            <person name="Poskanzer K.E."/>
            <person name="Rollins M."/>
            <person name="Thuy-Boun P.S."/>
        </authorList>
    </citation>
    <scope>NUCLEOTIDE SEQUENCE [LARGE SCALE GENOMIC DNA]</scope>
    <source>
        <strain evidence="2">F_SG_1</strain>
        <tissue evidence="2">Salivary glands</tissue>
    </source>
</reference>
<dbReference type="AlphaFoldDB" id="A0AAQ4DVW8"/>
<sequence length="496" mass="53866">MKPSEPFILFLQVFLCRASTLDHASSTCFVATSFEDNLLLLPVWKAATWDGPAHVFPSTATAAITTDSTSYLSSVDIEPYCGHGEASRMKPSEPFILFLQVFLCRASTLDHASSTCFVATSFEDNLLLLPVWKAATWDGPAHVFPSTATAAITTDSTSYLSSVDIEPYCGHGEASRMKPSEPFILFLQVFLCRASTLDHASSTCFVATSFEDNLLLLPVWKAATWDGPAHVFPSTATAAITTDSTSYLSSVDIEPYCGHGEASRMKPSEPFILFLQVFLCRASTLDHASSTCFVATSFEDNLLLLPVWKAATWDGPAHVFPSTATAAITTDSTSYLSSVDIEPYCGHGEASRMKPSEPFILFLQVFLCRASTLDHASSTCFVATSFEDNLLLLPVWKAATWDGPAHVFPSTATAAITTDSTSYLSSVDIEPYCGHGEASRMKPSEPFILFLQNPSHMKEPGALEGASEQHACEDACLKEKLETASDFSALLRKTLY</sequence>
<protein>
    <recommendedName>
        <fullName evidence="4">Secreted protein</fullName>
    </recommendedName>
</protein>
<evidence type="ECO:0000256" key="1">
    <source>
        <dbReference type="SAM" id="SignalP"/>
    </source>
</evidence>
<dbReference type="Proteomes" id="UP001321473">
    <property type="component" value="Unassembled WGS sequence"/>
</dbReference>
<gene>
    <name evidence="2" type="ORF">V5799_006613</name>
</gene>
<evidence type="ECO:0000313" key="2">
    <source>
        <dbReference type="EMBL" id="KAK8766608.1"/>
    </source>
</evidence>
<name>A0AAQ4DVW8_AMBAM</name>
<organism evidence="2 3">
    <name type="scientific">Amblyomma americanum</name>
    <name type="common">Lone star tick</name>
    <dbReference type="NCBI Taxonomy" id="6943"/>
    <lineage>
        <taxon>Eukaryota</taxon>
        <taxon>Metazoa</taxon>
        <taxon>Ecdysozoa</taxon>
        <taxon>Arthropoda</taxon>
        <taxon>Chelicerata</taxon>
        <taxon>Arachnida</taxon>
        <taxon>Acari</taxon>
        <taxon>Parasitiformes</taxon>
        <taxon>Ixodida</taxon>
        <taxon>Ixodoidea</taxon>
        <taxon>Ixodidae</taxon>
        <taxon>Amblyomminae</taxon>
        <taxon>Amblyomma</taxon>
    </lineage>
</organism>
<dbReference type="EMBL" id="JARKHS020026190">
    <property type="protein sequence ID" value="KAK8766608.1"/>
    <property type="molecule type" value="Genomic_DNA"/>
</dbReference>
<keyword evidence="3" id="KW-1185">Reference proteome</keyword>
<proteinExistence type="predicted"/>
<accession>A0AAQ4DVW8</accession>
<comment type="caution">
    <text evidence="2">The sequence shown here is derived from an EMBL/GenBank/DDBJ whole genome shotgun (WGS) entry which is preliminary data.</text>
</comment>
<evidence type="ECO:0000313" key="3">
    <source>
        <dbReference type="Proteomes" id="UP001321473"/>
    </source>
</evidence>
<keyword evidence="1" id="KW-0732">Signal</keyword>
<feature type="signal peptide" evidence="1">
    <location>
        <begin position="1"/>
        <end position="18"/>
    </location>
</feature>